<organism evidence="3 4">
    <name type="scientific">Sutterella wadsworthensis 2_1_59BFAA</name>
    <dbReference type="NCBI Taxonomy" id="742823"/>
    <lineage>
        <taxon>Bacteria</taxon>
        <taxon>Pseudomonadati</taxon>
        <taxon>Pseudomonadota</taxon>
        <taxon>Betaproteobacteria</taxon>
        <taxon>Burkholderiales</taxon>
        <taxon>Sutterellaceae</taxon>
        <taxon>Sutterella</taxon>
    </lineage>
</organism>
<reference evidence="3 4" key="1">
    <citation type="submission" date="2012-05" db="EMBL/GenBank/DDBJ databases">
        <title>The Genome Sequence of Sutterella wadsworthensis 2_1_59BFAA.</title>
        <authorList>
            <consortium name="The Broad Institute Genome Sequencing Platform"/>
            <person name="Earl A."/>
            <person name="Ward D."/>
            <person name="Feldgarden M."/>
            <person name="Gevers D."/>
            <person name="Daigneault M."/>
            <person name="Strauss J."/>
            <person name="Allen-Vercoe E."/>
            <person name="Walker B."/>
            <person name="Young S.K."/>
            <person name="Zeng Q."/>
            <person name="Gargeya S."/>
            <person name="Fitzgerald M."/>
            <person name="Haas B."/>
            <person name="Abouelleil A."/>
            <person name="Alvarado L."/>
            <person name="Arachchi H.M."/>
            <person name="Berlin A.M."/>
            <person name="Chapman S.B."/>
            <person name="Goldberg J."/>
            <person name="Griggs A."/>
            <person name="Gujja S."/>
            <person name="Hansen M."/>
            <person name="Howarth C."/>
            <person name="Imamovic A."/>
            <person name="Larimer J."/>
            <person name="McCowen C."/>
            <person name="Montmayeur A."/>
            <person name="Murphy C."/>
            <person name="Neiman D."/>
            <person name="Pearson M."/>
            <person name="Priest M."/>
            <person name="Roberts A."/>
            <person name="Saif S."/>
            <person name="Shea T."/>
            <person name="Sisk P."/>
            <person name="Sykes S."/>
            <person name="Wortman J."/>
            <person name="Nusbaum C."/>
            <person name="Birren B."/>
        </authorList>
    </citation>
    <scope>NUCLEOTIDE SEQUENCE [LARGE SCALE GENOMIC DNA]</scope>
    <source>
        <strain evidence="3 4">2_1_59BFAA</strain>
    </source>
</reference>
<sequence>MRMEEIAKTDDDAQRIMTGPGVRAQTAVGMLVHIGRDIGRIKFAASIGLVPKQNSTVGNNLTFYSPTKHRIPSSLRLLPSRIVTCSLCCD</sequence>
<dbReference type="EMBL" id="ADMG01000036">
    <property type="protein sequence ID" value="EKB30762.1"/>
    <property type="molecule type" value="Genomic_DNA"/>
</dbReference>
<protein>
    <submittedName>
        <fullName evidence="3">Uncharacterized protein</fullName>
    </submittedName>
</protein>
<dbReference type="EMBL" id="ADMG01000048">
    <property type="protein sequence ID" value="EKB30256.1"/>
    <property type="molecule type" value="Genomic_DNA"/>
</dbReference>
<evidence type="ECO:0000313" key="3">
    <source>
        <dbReference type="EMBL" id="EKB30762.1"/>
    </source>
</evidence>
<keyword evidence="4" id="KW-1185">Reference proteome</keyword>
<name>K1JSV2_9BURK</name>
<dbReference type="EMBL" id="ADMG01000057">
    <property type="protein sequence ID" value="EKB30114.1"/>
    <property type="molecule type" value="Genomic_DNA"/>
</dbReference>
<evidence type="ECO:0000313" key="4">
    <source>
        <dbReference type="Proteomes" id="UP000005835"/>
    </source>
</evidence>
<comment type="caution">
    <text evidence="3">The sequence shown here is derived from an EMBL/GenBank/DDBJ whole genome shotgun (WGS) entry which is preliminary data.</text>
</comment>
<evidence type="ECO:0000313" key="1">
    <source>
        <dbReference type="EMBL" id="EKB30114.1"/>
    </source>
</evidence>
<gene>
    <name evidence="3" type="ORF">HMPREF9465_01625</name>
    <name evidence="2" type="ORF">HMPREF9465_02147</name>
    <name evidence="1" type="ORF">HMPREF9465_02290</name>
</gene>
<dbReference type="AlphaFoldDB" id="K1JSV2"/>
<proteinExistence type="predicted"/>
<evidence type="ECO:0000313" key="2">
    <source>
        <dbReference type="EMBL" id="EKB30256.1"/>
    </source>
</evidence>
<dbReference type="HOGENOM" id="CLU_2439678_0_0_4"/>
<dbReference type="Proteomes" id="UP000005835">
    <property type="component" value="Unassembled WGS sequence"/>
</dbReference>
<accession>K1JSV2</accession>